<dbReference type="InterPro" id="IPR043129">
    <property type="entry name" value="ATPase_NBD"/>
</dbReference>
<dbReference type="SUPFAM" id="SSF53067">
    <property type="entry name" value="Actin-like ATPase domain"/>
    <property type="match status" value="1"/>
</dbReference>
<keyword evidence="1" id="KW-0808">Transferase</keyword>
<dbReference type="PANTHER" id="PTHR43435">
    <property type="entry name" value="RIBULOKINASE"/>
    <property type="match status" value="1"/>
</dbReference>
<dbReference type="GO" id="GO:0005737">
    <property type="term" value="C:cytoplasm"/>
    <property type="evidence" value="ECO:0007669"/>
    <property type="project" value="TreeGrafter"/>
</dbReference>
<reference evidence="5 6" key="1">
    <citation type="submission" date="2016-09" db="EMBL/GenBank/DDBJ databases">
        <authorList>
            <person name="Laine KS P."/>
        </authorList>
    </citation>
    <scope>NUCLEOTIDE SEQUENCE [LARGE SCALE GENOMIC DNA]</scope>
    <source>
        <strain evidence="5">PFRJS-23</strain>
    </source>
</reference>
<dbReference type="Pfam" id="PF02782">
    <property type="entry name" value="FGGY_C"/>
    <property type="match status" value="1"/>
</dbReference>
<dbReference type="PROSITE" id="PS00445">
    <property type="entry name" value="FGGY_KINASES_2"/>
    <property type="match status" value="1"/>
</dbReference>
<sequence length="214" mass="23201">MKPTGSHGLLALDWQSGNRSVLVDHELSGLIIGLTLQTPPEDVYRALLESTAFGTRKIIETFNESGVTVREFIAAGGLIKNRVLMQLYSDVLHMPISIIDSEQGPALGSAIHAAVAAEAYQDVQQASDHMGQLREHVYVPDPAASAIYDRLYADYVTLHDYFGRGGNDVMHRLKALRRETLADEVARDAAPGDQSRISDDAPVATTGVMEGTLS</sequence>
<feature type="region of interest" description="Disordered" evidence="3">
    <location>
        <begin position="186"/>
        <end position="214"/>
    </location>
</feature>
<dbReference type="Gene3D" id="3.30.420.40">
    <property type="match status" value="1"/>
</dbReference>
<dbReference type="AlphaFoldDB" id="A0A509MET2"/>
<gene>
    <name evidence="5" type="ORF">PFR_JS23_1625</name>
</gene>
<dbReference type="GO" id="GO:0019150">
    <property type="term" value="F:D-ribulokinase activity"/>
    <property type="evidence" value="ECO:0007669"/>
    <property type="project" value="TreeGrafter"/>
</dbReference>
<evidence type="ECO:0000313" key="6">
    <source>
        <dbReference type="Proteomes" id="UP000250080"/>
    </source>
</evidence>
<keyword evidence="2 5" id="KW-0418">Kinase</keyword>
<name>A0A509MET2_9ACTN</name>
<evidence type="ECO:0000256" key="3">
    <source>
        <dbReference type="SAM" id="MobiDB-lite"/>
    </source>
</evidence>
<organism evidence="5 6">
    <name type="scientific">Propionibacterium freudenreichii</name>
    <dbReference type="NCBI Taxonomy" id="1744"/>
    <lineage>
        <taxon>Bacteria</taxon>
        <taxon>Bacillati</taxon>
        <taxon>Actinomycetota</taxon>
        <taxon>Actinomycetes</taxon>
        <taxon>Propionibacteriales</taxon>
        <taxon>Propionibacteriaceae</taxon>
        <taxon>Propionibacterium</taxon>
    </lineage>
</organism>
<protein>
    <submittedName>
        <fullName evidence="5">Ribulokinase domain protein</fullName>
    </submittedName>
</protein>
<dbReference type="GO" id="GO:0019321">
    <property type="term" value="P:pentose metabolic process"/>
    <property type="evidence" value="ECO:0007669"/>
    <property type="project" value="TreeGrafter"/>
</dbReference>
<evidence type="ECO:0000313" key="5">
    <source>
        <dbReference type="EMBL" id="SCQ80306.1"/>
    </source>
</evidence>
<dbReference type="PANTHER" id="PTHR43435:SF4">
    <property type="entry name" value="FGGY CARBOHYDRATE KINASE DOMAIN-CONTAINING PROTEIN"/>
    <property type="match status" value="1"/>
</dbReference>
<dbReference type="InterPro" id="IPR018485">
    <property type="entry name" value="FGGY_C"/>
</dbReference>
<feature type="domain" description="Carbohydrate kinase FGGY C-terminal" evidence="4">
    <location>
        <begin position="7"/>
        <end position="117"/>
    </location>
</feature>
<accession>A0A509MET2</accession>
<dbReference type="EMBL" id="LT618793">
    <property type="protein sequence ID" value="SCQ80306.1"/>
    <property type="molecule type" value="Genomic_DNA"/>
</dbReference>
<evidence type="ECO:0000259" key="4">
    <source>
        <dbReference type="Pfam" id="PF02782"/>
    </source>
</evidence>
<dbReference type="InterPro" id="IPR018483">
    <property type="entry name" value="Carb_kinase_FGGY_CS"/>
</dbReference>
<dbReference type="RefSeq" id="WP_331851703.1">
    <property type="nucleotide sequence ID" value="NZ_CP018002.1"/>
</dbReference>
<evidence type="ECO:0000256" key="2">
    <source>
        <dbReference type="ARBA" id="ARBA00022777"/>
    </source>
</evidence>
<proteinExistence type="predicted"/>
<evidence type="ECO:0000256" key="1">
    <source>
        <dbReference type="ARBA" id="ARBA00022679"/>
    </source>
</evidence>
<dbReference type="Proteomes" id="UP000250080">
    <property type="component" value="Chromosome I"/>
</dbReference>